<organism evidence="1">
    <name type="scientific">Hexamita inflata</name>
    <dbReference type="NCBI Taxonomy" id="28002"/>
    <lineage>
        <taxon>Eukaryota</taxon>
        <taxon>Metamonada</taxon>
        <taxon>Diplomonadida</taxon>
        <taxon>Hexamitidae</taxon>
        <taxon>Hexamitinae</taxon>
        <taxon>Hexamita</taxon>
    </lineage>
</organism>
<accession>A0AA86UCV9</accession>
<sequence length="148" mass="17368">MESLNCKREHQLDNYSKGKIIQMCLLSYNTHKVKVASCLASEISINFVLKIITVFNGSGDIQRQKRSRSNHRLLQTDILRQNYIFMAHRDDQQNWFSAGSILLLRNKFVSLIVELTRQAFLIILVMFEVFKRPPVFIFIEDLNEFLSQ</sequence>
<evidence type="ECO:0000313" key="3">
    <source>
        <dbReference type="Proteomes" id="UP001642409"/>
    </source>
</evidence>
<evidence type="ECO:0000313" key="1">
    <source>
        <dbReference type="EMBL" id="CAI9953050.1"/>
    </source>
</evidence>
<comment type="caution">
    <text evidence="1">The sequence shown here is derived from an EMBL/GenBank/DDBJ whole genome shotgun (WGS) entry which is preliminary data.</text>
</comment>
<reference evidence="2 3" key="2">
    <citation type="submission" date="2024-07" db="EMBL/GenBank/DDBJ databases">
        <authorList>
            <person name="Akdeniz Z."/>
        </authorList>
    </citation>
    <scope>NUCLEOTIDE SEQUENCE [LARGE SCALE GENOMIC DNA]</scope>
</reference>
<name>A0AA86UCV9_9EUKA</name>
<gene>
    <name evidence="2" type="ORF">HINF_LOCUS35934</name>
    <name evidence="1" type="ORF">HINF_LOCUS40695</name>
</gene>
<evidence type="ECO:0000313" key="2">
    <source>
        <dbReference type="EMBL" id="CAL6035450.1"/>
    </source>
</evidence>
<protein>
    <submittedName>
        <fullName evidence="2">Hypothetical_protein</fullName>
    </submittedName>
</protein>
<dbReference type="AlphaFoldDB" id="A0AA86UCV9"/>
<dbReference type="EMBL" id="CATOUU010000836">
    <property type="protein sequence ID" value="CAI9953050.1"/>
    <property type="molecule type" value="Genomic_DNA"/>
</dbReference>
<keyword evidence="3" id="KW-1185">Reference proteome</keyword>
<dbReference type="Proteomes" id="UP001642409">
    <property type="component" value="Unassembled WGS sequence"/>
</dbReference>
<proteinExistence type="predicted"/>
<dbReference type="EMBL" id="CAXDID020000131">
    <property type="protein sequence ID" value="CAL6035450.1"/>
    <property type="molecule type" value="Genomic_DNA"/>
</dbReference>
<reference evidence="1" key="1">
    <citation type="submission" date="2023-06" db="EMBL/GenBank/DDBJ databases">
        <authorList>
            <person name="Kurt Z."/>
        </authorList>
    </citation>
    <scope>NUCLEOTIDE SEQUENCE</scope>
</reference>